<name>A0A3P6DGC9_BRACM</name>
<reference evidence="2" key="1">
    <citation type="submission" date="2018-11" db="EMBL/GenBank/DDBJ databases">
        <authorList>
            <consortium name="Genoscope - CEA"/>
            <person name="William W."/>
        </authorList>
    </citation>
    <scope>NUCLEOTIDE SEQUENCE</scope>
</reference>
<dbReference type="Proteomes" id="UP000694005">
    <property type="component" value="Chromosome A10"/>
</dbReference>
<organism evidence="2">
    <name type="scientific">Brassica campestris</name>
    <name type="common">Field mustard</name>
    <dbReference type="NCBI Taxonomy" id="3711"/>
    <lineage>
        <taxon>Eukaryota</taxon>
        <taxon>Viridiplantae</taxon>
        <taxon>Streptophyta</taxon>
        <taxon>Embryophyta</taxon>
        <taxon>Tracheophyta</taxon>
        <taxon>Spermatophyta</taxon>
        <taxon>Magnoliopsida</taxon>
        <taxon>eudicotyledons</taxon>
        <taxon>Gunneridae</taxon>
        <taxon>Pentapetalae</taxon>
        <taxon>rosids</taxon>
        <taxon>malvids</taxon>
        <taxon>Brassicales</taxon>
        <taxon>Brassicaceae</taxon>
        <taxon>Brassiceae</taxon>
        <taxon>Brassica</taxon>
    </lineage>
</organism>
<evidence type="ECO:0000313" key="2">
    <source>
        <dbReference type="EMBL" id="VDD23164.1"/>
    </source>
</evidence>
<evidence type="ECO:0000313" key="1">
    <source>
        <dbReference type="EMBL" id="CAG7909569.1"/>
    </source>
</evidence>
<proteinExistence type="predicted"/>
<dbReference type="EMBL" id="LR031585">
    <property type="protein sequence ID" value="VDD23164.1"/>
    <property type="molecule type" value="Genomic_DNA"/>
</dbReference>
<accession>A0A3P6DGC9</accession>
<dbReference type="AlphaFoldDB" id="A0A3P6DGC9"/>
<gene>
    <name evidence="1" type="ORF">BRAPAZ1V2_A10P08150.2</name>
    <name evidence="2" type="ORF">BRASC35T45989Z</name>
</gene>
<sequence length="87" mass="10227">MLRWGRGFRMLGELYNLERAIDSTILEEVSMRRPLMKNILVNIDIKVSALINPENNSWNMDLLKENFYPEDIQSIVKLKPVGNQDDY</sequence>
<dbReference type="Gramene" id="A10p08150.2_BraZ1">
    <property type="protein sequence ID" value="A10p08150.2_BraZ1.CDS"/>
    <property type="gene ID" value="A10g08150.2_BraZ1"/>
</dbReference>
<protein>
    <submittedName>
        <fullName evidence="1">Uncharacterized protein</fullName>
    </submittedName>
</protein>
<dbReference type="EMBL" id="LS974626">
    <property type="protein sequence ID" value="CAG7909569.1"/>
    <property type="molecule type" value="Genomic_DNA"/>
</dbReference>